<feature type="domain" description="HTH arsR-type" evidence="4">
    <location>
        <begin position="21"/>
        <end position="118"/>
    </location>
</feature>
<gene>
    <name evidence="5" type="ORF">Ga0061067_103381</name>
</gene>
<evidence type="ECO:0000256" key="3">
    <source>
        <dbReference type="ARBA" id="ARBA00023163"/>
    </source>
</evidence>
<dbReference type="InterPro" id="IPR051011">
    <property type="entry name" value="Metal_resp_trans_reg"/>
</dbReference>
<proteinExistence type="predicted"/>
<dbReference type="InterPro" id="IPR011991">
    <property type="entry name" value="ArsR-like_HTH"/>
</dbReference>
<keyword evidence="1" id="KW-0805">Transcription regulation</keyword>
<dbReference type="PANTHER" id="PTHR43132">
    <property type="entry name" value="ARSENICAL RESISTANCE OPERON REPRESSOR ARSR-RELATED"/>
    <property type="match status" value="1"/>
</dbReference>
<dbReference type="InterPro" id="IPR001845">
    <property type="entry name" value="HTH_ArsR_DNA-bd_dom"/>
</dbReference>
<evidence type="ECO:0000259" key="4">
    <source>
        <dbReference type="PROSITE" id="PS50987"/>
    </source>
</evidence>
<keyword evidence="6" id="KW-1185">Reference proteome</keyword>
<sequence>MFFVHQSGAGGLTRPLYIHNSGYMDELETIAALAALAQATRLQAFRALVQAEPDGIAAGDLAQRLGVPQNTLSAHLTILSQAGLVTGLRQGRSIVYHANPEQLRQMMLYLLKDCCGGKASLCEPLIAELTGSCTDTCSPACAPLPDSRMP</sequence>
<dbReference type="GO" id="GO:0003677">
    <property type="term" value="F:DNA binding"/>
    <property type="evidence" value="ECO:0007669"/>
    <property type="project" value="UniProtKB-KW"/>
</dbReference>
<dbReference type="AlphaFoldDB" id="A0A0K6HVP6"/>
<name>A0A0K6HVP6_9HYPH</name>
<dbReference type="PANTHER" id="PTHR43132:SF2">
    <property type="entry name" value="ARSENICAL RESISTANCE OPERON REPRESSOR ARSR-RELATED"/>
    <property type="match status" value="1"/>
</dbReference>
<evidence type="ECO:0000256" key="2">
    <source>
        <dbReference type="ARBA" id="ARBA00023125"/>
    </source>
</evidence>
<dbReference type="NCBIfam" id="NF033788">
    <property type="entry name" value="HTH_metalloreg"/>
    <property type="match status" value="1"/>
</dbReference>
<dbReference type="InterPro" id="IPR036390">
    <property type="entry name" value="WH_DNA-bd_sf"/>
</dbReference>
<dbReference type="Pfam" id="PF12840">
    <property type="entry name" value="HTH_20"/>
    <property type="match status" value="1"/>
</dbReference>
<dbReference type="PRINTS" id="PR00778">
    <property type="entry name" value="HTHARSR"/>
</dbReference>
<dbReference type="CDD" id="cd00090">
    <property type="entry name" value="HTH_ARSR"/>
    <property type="match status" value="1"/>
</dbReference>
<evidence type="ECO:0000313" key="5">
    <source>
        <dbReference type="EMBL" id="CUA94970.1"/>
    </source>
</evidence>
<keyword evidence="3" id="KW-0804">Transcription</keyword>
<dbReference type="Proteomes" id="UP000183900">
    <property type="component" value="Unassembled WGS sequence"/>
</dbReference>
<keyword evidence="2 5" id="KW-0238">DNA-binding</keyword>
<reference evidence="6" key="1">
    <citation type="submission" date="2015-08" db="EMBL/GenBank/DDBJ databases">
        <authorList>
            <person name="Varghese N."/>
        </authorList>
    </citation>
    <scope>NUCLEOTIDE SEQUENCE [LARGE SCALE GENOMIC DNA]</scope>
    <source>
        <strain evidence="6">DSM 23407</strain>
    </source>
</reference>
<organism evidence="5 6">
    <name type="scientific">Pannonibacter indicus</name>
    <dbReference type="NCBI Taxonomy" id="466044"/>
    <lineage>
        <taxon>Bacteria</taxon>
        <taxon>Pseudomonadati</taxon>
        <taxon>Pseudomonadota</taxon>
        <taxon>Alphaproteobacteria</taxon>
        <taxon>Hyphomicrobiales</taxon>
        <taxon>Stappiaceae</taxon>
        <taxon>Pannonibacter</taxon>
    </lineage>
</organism>
<dbReference type="EMBL" id="CYHE01000003">
    <property type="protein sequence ID" value="CUA94970.1"/>
    <property type="molecule type" value="Genomic_DNA"/>
</dbReference>
<evidence type="ECO:0000256" key="1">
    <source>
        <dbReference type="ARBA" id="ARBA00023015"/>
    </source>
</evidence>
<protein>
    <submittedName>
        <fullName evidence="5">DNA-binding transcriptional regulator, ArsR family</fullName>
    </submittedName>
</protein>
<dbReference type="SUPFAM" id="SSF46785">
    <property type="entry name" value="Winged helix' DNA-binding domain"/>
    <property type="match status" value="1"/>
</dbReference>
<evidence type="ECO:0000313" key="6">
    <source>
        <dbReference type="Proteomes" id="UP000183900"/>
    </source>
</evidence>
<dbReference type="GO" id="GO:0003700">
    <property type="term" value="F:DNA-binding transcription factor activity"/>
    <property type="evidence" value="ECO:0007669"/>
    <property type="project" value="InterPro"/>
</dbReference>
<accession>A0A0K6HVP6</accession>
<dbReference type="InterPro" id="IPR036388">
    <property type="entry name" value="WH-like_DNA-bd_sf"/>
</dbReference>
<dbReference type="SMART" id="SM00418">
    <property type="entry name" value="HTH_ARSR"/>
    <property type="match status" value="1"/>
</dbReference>
<dbReference type="PROSITE" id="PS50987">
    <property type="entry name" value="HTH_ARSR_2"/>
    <property type="match status" value="1"/>
</dbReference>
<dbReference type="Gene3D" id="1.10.10.10">
    <property type="entry name" value="Winged helix-like DNA-binding domain superfamily/Winged helix DNA-binding domain"/>
    <property type="match status" value="1"/>
</dbReference>